<name>A0A1K1SJ53_9BACT</name>
<dbReference type="RefSeq" id="WP_072364568.1">
    <property type="nucleotide sequence ID" value="NZ_CP139972.1"/>
</dbReference>
<dbReference type="GO" id="GO:0016740">
    <property type="term" value="F:transferase activity"/>
    <property type="evidence" value="ECO:0007669"/>
    <property type="project" value="UniProtKB-KW"/>
</dbReference>
<dbReference type="EMBL" id="FPIZ01000023">
    <property type="protein sequence ID" value="SFW83917.1"/>
    <property type="molecule type" value="Genomic_DNA"/>
</dbReference>
<accession>A0A1K1SJ53</accession>
<dbReference type="Pfam" id="PF08843">
    <property type="entry name" value="AbiEii"/>
    <property type="match status" value="1"/>
</dbReference>
<keyword evidence="4" id="KW-1185">Reference proteome</keyword>
<evidence type="ECO:0000313" key="4">
    <source>
        <dbReference type="Proteomes" id="UP001326715"/>
    </source>
</evidence>
<dbReference type="InterPro" id="IPR014942">
    <property type="entry name" value="AbiEii"/>
</dbReference>
<gene>
    <name evidence="1" type="ORF">SAMN05661012_05478</name>
    <name evidence="2" type="ORF">SR876_14030</name>
</gene>
<dbReference type="AlphaFoldDB" id="A0A1K1SJ53"/>
<protein>
    <submittedName>
        <fullName evidence="1">Nucleotidyl transferase AbiEii toxin, Type IV TA system</fullName>
    </submittedName>
    <submittedName>
        <fullName evidence="2">Nucleotidyl transferase AbiEii/AbiGii toxin family protein</fullName>
    </submittedName>
</protein>
<evidence type="ECO:0000313" key="2">
    <source>
        <dbReference type="EMBL" id="WQG92632.1"/>
    </source>
</evidence>
<reference evidence="2 4" key="2">
    <citation type="submission" date="2023-11" db="EMBL/GenBank/DDBJ databases">
        <title>MicrobeMod: A computational toolkit for identifying prokaryotic methylation and restriction-modification with nanopore sequencing.</title>
        <authorList>
            <person name="Crits-Christoph A."/>
            <person name="Kang S.C."/>
            <person name="Lee H."/>
            <person name="Ostrov N."/>
        </authorList>
    </citation>
    <scope>NUCLEOTIDE SEQUENCE [LARGE SCALE GENOMIC DNA]</scope>
    <source>
        <strain evidence="2 4">ATCC 23090</strain>
    </source>
</reference>
<proteinExistence type="predicted"/>
<dbReference type="Proteomes" id="UP001326715">
    <property type="component" value="Chromosome"/>
</dbReference>
<dbReference type="Gene3D" id="3.10.450.620">
    <property type="entry name" value="JHP933, nucleotidyltransferase-like core domain"/>
    <property type="match status" value="1"/>
</dbReference>
<dbReference type="OrthoDB" id="9780929at2"/>
<dbReference type="Proteomes" id="UP000183788">
    <property type="component" value="Unassembled WGS sequence"/>
</dbReference>
<keyword evidence="1" id="KW-0808">Transferase</keyword>
<reference evidence="1 3" key="1">
    <citation type="submission" date="2016-11" db="EMBL/GenBank/DDBJ databases">
        <authorList>
            <person name="Jaros S."/>
            <person name="Januszkiewicz K."/>
            <person name="Wedrychowicz H."/>
        </authorList>
    </citation>
    <scope>NUCLEOTIDE SEQUENCE [LARGE SCALE GENOMIC DNA]</scope>
    <source>
        <strain evidence="1 3">DSM 784</strain>
    </source>
</reference>
<evidence type="ECO:0000313" key="1">
    <source>
        <dbReference type="EMBL" id="SFW83917.1"/>
    </source>
</evidence>
<evidence type="ECO:0000313" key="3">
    <source>
        <dbReference type="Proteomes" id="UP000183788"/>
    </source>
</evidence>
<dbReference type="EMBL" id="CP140154">
    <property type="protein sequence ID" value="WQG92632.1"/>
    <property type="molecule type" value="Genomic_DNA"/>
</dbReference>
<organism evidence="1 3">
    <name type="scientific">Chitinophaga sancti</name>
    <dbReference type="NCBI Taxonomy" id="1004"/>
    <lineage>
        <taxon>Bacteria</taxon>
        <taxon>Pseudomonadati</taxon>
        <taxon>Bacteroidota</taxon>
        <taxon>Chitinophagia</taxon>
        <taxon>Chitinophagales</taxon>
        <taxon>Chitinophagaceae</taxon>
        <taxon>Chitinophaga</taxon>
    </lineage>
</organism>
<sequence>MVEWLLLKENQKKDILNQVGAMTALPVNAIEKDWWVTLTLKACYASQYGKNLVFKGGTSLSKAWKLIERFSEDIDLVLDREVLGYKGELNKTKIKHLRKDTSSLIAGTFRKVLQETIIDMGIDPALFEIHVAEGGGSDRDPQVLILNYKSVIEPSGNYLADRVKIEIGCRSLLEPAHTMPIHSIIGETLPDLPFSGKPFNILTVDPQRTMLEKMFLLHEEFSKIPDKVRNDRMSRHLYDLNRLMDTEYGFKAVTDIEMYKFIVNHRKKYTSINGLDYDNHLPQTINFIPPMNVSAAWERDYNQMQEMMIYGPAPTYPALIKRMEELKARLSQLVIKI</sequence>